<feature type="domain" description="SipL SPOCS" evidence="1">
    <location>
        <begin position="66"/>
        <end position="167"/>
    </location>
</feature>
<dbReference type="InterPro" id="IPR024300">
    <property type="entry name" value="SipL_SPOCS_dom"/>
</dbReference>
<evidence type="ECO:0000313" key="2">
    <source>
        <dbReference type="EMBL" id="XAM40588.1"/>
    </source>
</evidence>
<keyword evidence="3" id="KW-1185">Reference proteome</keyword>
<dbReference type="Pfam" id="PF12673">
    <property type="entry name" value="SipL"/>
    <property type="match status" value="1"/>
</dbReference>
<name>A0ABZ3FC62_9FIRM</name>
<sequence length="191" mass="21820">MLNCDYTDKTVHKFYDSCCEQDENVNLVGVYPENKIENLLRCFPTNTWTQFFIPEVVDIPCQKPDIEGVVSVHSSVQIISQRVIKTPVVTKDGKPDYETTNSECTKLTGRKLVIEGILHQKIVYTAAVEEQSLHSAHFMIPFSVFIIIEQGTPLSQNFKIDSYIEDIFTCRLSERSIFKNTTIFIKATKVC</sequence>
<proteinExistence type="predicted"/>
<evidence type="ECO:0000259" key="1">
    <source>
        <dbReference type="Pfam" id="PF12673"/>
    </source>
</evidence>
<protein>
    <recommendedName>
        <fullName evidence="1">SipL SPOCS domain-containing protein</fullName>
    </recommendedName>
</protein>
<reference evidence="2 3" key="1">
    <citation type="submission" date="2024-04" db="EMBL/GenBank/DDBJ databases">
        <title>Isolation and characterization of novel acetogenic strains of the genera Terrisporobacter and Acetoanaerobium.</title>
        <authorList>
            <person name="Boeer T."/>
            <person name="Schueler M.A."/>
            <person name="Lueschen A."/>
            <person name="Eysell L."/>
            <person name="Droege J."/>
            <person name="Heinemann M."/>
            <person name="Engelhardt L."/>
            <person name="Basen M."/>
            <person name="Daniel R."/>
        </authorList>
    </citation>
    <scope>NUCLEOTIDE SEQUENCE [LARGE SCALE GENOMIC DNA]</scope>
    <source>
        <strain evidence="2 3">ELB</strain>
    </source>
</reference>
<dbReference type="Proteomes" id="UP001477947">
    <property type="component" value="Chromosome"/>
</dbReference>
<dbReference type="EMBL" id="CP154622">
    <property type="protein sequence ID" value="XAM40588.1"/>
    <property type="molecule type" value="Genomic_DNA"/>
</dbReference>
<organism evidence="2 3">
    <name type="scientific">Terrisporobacter petrolearius</name>
    <dbReference type="NCBI Taxonomy" id="1460447"/>
    <lineage>
        <taxon>Bacteria</taxon>
        <taxon>Bacillati</taxon>
        <taxon>Bacillota</taxon>
        <taxon>Clostridia</taxon>
        <taxon>Peptostreptococcales</taxon>
        <taxon>Peptostreptococcaceae</taxon>
        <taxon>Terrisporobacter</taxon>
    </lineage>
</organism>
<gene>
    <name evidence="2" type="ORF">TPELB_08940</name>
</gene>
<accession>A0ABZ3FC62</accession>
<evidence type="ECO:0000313" key="3">
    <source>
        <dbReference type="Proteomes" id="UP001477947"/>
    </source>
</evidence>
<dbReference type="RefSeq" id="WP_343338691.1">
    <property type="nucleotide sequence ID" value="NZ_CP154622.1"/>
</dbReference>